<evidence type="ECO:0000256" key="5">
    <source>
        <dbReference type="ARBA" id="ARBA00023136"/>
    </source>
</evidence>
<reference evidence="8 9" key="1">
    <citation type="submission" date="2023-03" db="EMBL/GenBank/DDBJ databases">
        <title>Bacillus Genome Sequencing.</title>
        <authorList>
            <person name="Dunlap C."/>
        </authorList>
    </citation>
    <scope>NUCLEOTIDE SEQUENCE [LARGE SCALE GENOMIC DNA]</scope>
    <source>
        <strain evidence="8 9">NRS-1717</strain>
    </source>
</reference>
<dbReference type="PANTHER" id="PTHR33545:SF5">
    <property type="entry name" value="UPF0750 MEMBRANE PROTEIN YITT"/>
    <property type="match status" value="1"/>
</dbReference>
<feature type="transmembrane region" description="Helical" evidence="6">
    <location>
        <begin position="33"/>
        <end position="58"/>
    </location>
</feature>
<dbReference type="InterPro" id="IPR015867">
    <property type="entry name" value="N-reg_PII/ATP_PRibTrfase_C"/>
</dbReference>
<evidence type="ECO:0000313" key="8">
    <source>
        <dbReference type="EMBL" id="MED4400649.1"/>
    </source>
</evidence>
<keyword evidence="3 6" id="KW-0812">Transmembrane</keyword>
<accession>A0ABU6NU68</accession>
<dbReference type="Proteomes" id="UP001342826">
    <property type="component" value="Unassembled WGS sequence"/>
</dbReference>
<feature type="transmembrane region" description="Helical" evidence="6">
    <location>
        <begin position="140"/>
        <end position="161"/>
    </location>
</feature>
<dbReference type="InterPro" id="IPR003740">
    <property type="entry name" value="YitT"/>
</dbReference>
<evidence type="ECO:0000256" key="2">
    <source>
        <dbReference type="ARBA" id="ARBA00022475"/>
    </source>
</evidence>
<organism evidence="8 9">
    <name type="scientific">Metabacillus fastidiosus</name>
    <dbReference type="NCBI Taxonomy" id="1458"/>
    <lineage>
        <taxon>Bacteria</taxon>
        <taxon>Bacillati</taxon>
        <taxon>Bacillota</taxon>
        <taxon>Bacilli</taxon>
        <taxon>Bacillales</taxon>
        <taxon>Bacillaceae</taxon>
        <taxon>Metabacillus</taxon>
    </lineage>
</organism>
<evidence type="ECO:0000256" key="3">
    <source>
        <dbReference type="ARBA" id="ARBA00022692"/>
    </source>
</evidence>
<evidence type="ECO:0000256" key="1">
    <source>
        <dbReference type="ARBA" id="ARBA00004651"/>
    </source>
</evidence>
<dbReference type="Gene3D" id="3.30.70.120">
    <property type="match status" value="1"/>
</dbReference>
<dbReference type="Pfam" id="PF10035">
    <property type="entry name" value="DUF2179"/>
    <property type="match status" value="1"/>
</dbReference>
<evidence type="ECO:0000256" key="4">
    <source>
        <dbReference type="ARBA" id="ARBA00022989"/>
    </source>
</evidence>
<keyword evidence="2" id="KW-1003">Cell membrane</keyword>
<dbReference type="CDD" id="cd16380">
    <property type="entry name" value="YitT_C"/>
    <property type="match status" value="1"/>
</dbReference>
<evidence type="ECO:0000256" key="6">
    <source>
        <dbReference type="SAM" id="Phobius"/>
    </source>
</evidence>
<name>A0ABU6NU68_9BACI</name>
<dbReference type="GeneID" id="301141317"/>
<dbReference type="PIRSF" id="PIRSF006483">
    <property type="entry name" value="Membrane_protein_YitT"/>
    <property type="match status" value="1"/>
</dbReference>
<comment type="caution">
    <text evidence="8">The sequence shown here is derived from an EMBL/GenBank/DDBJ whole genome shotgun (WGS) entry which is preliminary data.</text>
</comment>
<sequence>MGRIFLVIFGSLLVAFAYNFFLIPHHILSSGLSGIAIMLGIITPLNTGLLNLLLNLPLLILGILKLGKKFIFLTILSVVTLSISLYIVPIKQISTEPLLSSLFGGVLTGVGAGLIFRAAGSSGGFDIVAMLLAKKRDFPLGTLITLMNAVVVIISGFVFTWDAALYTLVAIYATGKVIDTVHTKHIKLTLMIITNKGDELKQILLENLYRGITVMDGEGAYSGEKRKVLMTVITRYELTDVKNLISKTDPNAFVNITVTTEVIGSFHRS</sequence>
<feature type="transmembrane region" description="Helical" evidence="6">
    <location>
        <begin position="70"/>
        <end position="88"/>
    </location>
</feature>
<proteinExistence type="predicted"/>
<dbReference type="PANTHER" id="PTHR33545">
    <property type="entry name" value="UPF0750 MEMBRANE PROTEIN YITT-RELATED"/>
    <property type="match status" value="1"/>
</dbReference>
<dbReference type="EMBL" id="JARTFS010000005">
    <property type="protein sequence ID" value="MED4400649.1"/>
    <property type="molecule type" value="Genomic_DNA"/>
</dbReference>
<dbReference type="InterPro" id="IPR019264">
    <property type="entry name" value="DUF2179"/>
</dbReference>
<dbReference type="Pfam" id="PF02588">
    <property type="entry name" value="YitT_membrane"/>
    <property type="match status" value="1"/>
</dbReference>
<evidence type="ECO:0000313" key="9">
    <source>
        <dbReference type="Proteomes" id="UP001342826"/>
    </source>
</evidence>
<dbReference type="RefSeq" id="WP_066229932.1">
    <property type="nucleotide sequence ID" value="NZ_JARTFQ010000005.1"/>
</dbReference>
<protein>
    <submittedName>
        <fullName evidence="8">YitT family protein</fullName>
    </submittedName>
</protein>
<keyword evidence="4 6" id="KW-1133">Transmembrane helix</keyword>
<feature type="transmembrane region" description="Helical" evidence="6">
    <location>
        <begin position="100"/>
        <end position="119"/>
    </location>
</feature>
<keyword evidence="9" id="KW-1185">Reference proteome</keyword>
<gene>
    <name evidence="8" type="ORF">P9271_04810</name>
</gene>
<dbReference type="InterPro" id="IPR051461">
    <property type="entry name" value="UPF0750_membrane"/>
</dbReference>
<comment type="subcellular location">
    <subcellularLocation>
        <location evidence="1">Cell membrane</location>
        <topology evidence="1">Multi-pass membrane protein</topology>
    </subcellularLocation>
</comment>
<keyword evidence="5 6" id="KW-0472">Membrane</keyword>
<feature type="domain" description="DUF2179" evidence="7">
    <location>
        <begin position="210"/>
        <end position="264"/>
    </location>
</feature>
<evidence type="ECO:0000259" key="7">
    <source>
        <dbReference type="Pfam" id="PF10035"/>
    </source>
</evidence>